<evidence type="ECO:0000256" key="2">
    <source>
        <dbReference type="ARBA" id="ARBA00006024"/>
    </source>
</evidence>
<dbReference type="PROSITE" id="PS00154">
    <property type="entry name" value="ATPASE_E1_E2"/>
    <property type="match status" value="1"/>
</dbReference>
<gene>
    <name evidence="12" type="ORF">GWO12_00745</name>
</gene>
<evidence type="ECO:0000256" key="1">
    <source>
        <dbReference type="ARBA" id="ARBA00004127"/>
    </source>
</evidence>
<accession>A0AAE5CAS8</accession>
<keyword evidence="8 10" id="KW-1133">Transmembrane helix</keyword>
<evidence type="ECO:0000313" key="12">
    <source>
        <dbReference type="EMBL" id="NIR73635.1"/>
    </source>
</evidence>
<evidence type="ECO:0000256" key="9">
    <source>
        <dbReference type="ARBA" id="ARBA00023136"/>
    </source>
</evidence>
<evidence type="ECO:0000313" key="13">
    <source>
        <dbReference type="Proteomes" id="UP000702544"/>
    </source>
</evidence>
<dbReference type="GO" id="GO:0012505">
    <property type="term" value="C:endomembrane system"/>
    <property type="evidence" value="ECO:0007669"/>
    <property type="project" value="UniProtKB-SubCell"/>
</dbReference>
<dbReference type="SUPFAM" id="SSF81665">
    <property type="entry name" value="Calcium ATPase, transmembrane domain M"/>
    <property type="match status" value="1"/>
</dbReference>
<dbReference type="InterPro" id="IPR023214">
    <property type="entry name" value="HAD_sf"/>
</dbReference>
<dbReference type="Proteomes" id="UP000702544">
    <property type="component" value="Unassembled WGS sequence"/>
</dbReference>
<keyword evidence="5 10" id="KW-0547">Nucleotide-binding</keyword>
<dbReference type="NCBIfam" id="TIGR01494">
    <property type="entry name" value="ATPase_P-type"/>
    <property type="match status" value="1"/>
</dbReference>
<evidence type="ECO:0000256" key="5">
    <source>
        <dbReference type="ARBA" id="ARBA00022741"/>
    </source>
</evidence>
<keyword evidence="6 10" id="KW-0067">ATP-binding</keyword>
<proteinExistence type="inferred from homology"/>
<keyword evidence="10" id="KW-1003">Cell membrane</keyword>
<feature type="domain" description="P-type ATPase A" evidence="11">
    <location>
        <begin position="124"/>
        <end position="214"/>
    </location>
</feature>
<comment type="caution">
    <text evidence="12">The sequence shown here is derived from an EMBL/GenBank/DDBJ whole genome shotgun (WGS) entry which is preliminary data.</text>
</comment>
<feature type="transmembrane region" description="Helical" evidence="10">
    <location>
        <begin position="55"/>
        <end position="77"/>
    </location>
</feature>
<feature type="non-terminal residue" evidence="12">
    <location>
        <position position="482"/>
    </location>
</feature>
<dbReference type="GO" id="GO:0005886">
    <property type="term" value="C:plasma membrane"/>
    <property type="evidence" value="ECO:0007669"/>
    <property type="project" value="UniProtKB-SubCell"/>
</dbReference>
<name>A0AAE5CAS8_9BACT</name>
<dbReference type="PANTHER" id="PTHR43520">
    <property type="entry name" value="ATP7, ISOFORM B"/>
    <property type="match status" value="1"/>
</dbReference>
<feature type="transmembrane region" description="Helical" evidence="10">
    <location>
        <begin position="235"/>
        <end position="254"/>
    </location>
</feature>
<dbReference type="GO" id="GO:0005524">
    <property type="term" value="F:ATP binding"/>
    <property type="evidence" value="ECO:0007669"/>
    <property type="project" value="UniProtKB-UniRule"/>
</dbReference>
<keyword evidence="7" id="KW-1278">Translocase</keyword>
<feature type="transmembrane region" description="Helical" evidence="10">
    <location>
        <begin position="24"/>
        <end position="43"/>
    </location>
</feature>
<sequence>MLFSLLLYTDTVSLEEAGLVRPVHFVLWALATPVVIVLGVPFIGEAWRAARRGRLTAESLVALGALAAYGYSAVAAAGGWEGVYFDTAAMLLVLFTVGRYLEAVGRARAARTLAPALEAERGWAAVLTGDQEIRRHVTEVAVGDTVRVRPGERMPVDGDVIDGRSSVNEAILTGESRRVPKSPGSPVLAGSLNGEGQLLIRASAAGAATRWAGLSRFVREALMRRTRLQRMADRAAAVFVPFVLLLAFGTVVYWSQTGPFDRALLAGLAVLVVACPCALGLATPLATSLGIGRAARRGVLVRDGSAFETLARLRGIALDKTGTLTSGEPHVDSVEVEEGSVDELLRRAASVEIGSEHPLSGAIVSEARKRGLKPHRLAAIDARPGRGVIGRDDRGEIAAGSPELFAELSWHLPQALRRRGQETEVAGDTVIYVGWDGRLRGMLSVHDTLRPEAASVIREIRELGLATLLLSGDRPGTARRVA</sequence>
<dbReference type="GO" id="GO:0055070">
    <property type="term" value="P:copper ion homeostasis"/>
    <property type="evidence" value="ECO:0007669"/>
    <property type="project" value="TreeGrafter"/>
</dbReference>
<dbReference type="InterPro" id="IPR023298">
    <property type="entry name" value="ATPase_P-typ_TM_dom_sf"/>
</dbReference>
<dbReference type="EMBL" id="JAACAK010000002">
    <property type="protein sequence ID" value="NIR73635.1"/>
    <property type="molecule type" value="Genomic_DNA"/>
</dbReference>
<dbReference type="InterPro" id="IPR018303">
    <property type="entry name" value="ATPase_P-typ_P_site"/>
</dbReference>
<dbReference type="InterPro" id="IPR023299">
    <property type="entry name" value="ATPase_P-typ_cyto_dom_N"/>
</dbReference>
<dbReference type="Gene3D" id="3.40.50.1000">
    <property type="entry name" value="HAD superfamily/HAD-like"/>
    <property type="match status" value="1"/>
</dbReference>
<dbReference type="Gene3D" id="3.40.1110.10">
    <property type="entry name" value="Calcium-transporting ATPase, cytoplasmic domain N"/>
    <property type="match status" value="1"/>
</dbReference>
<evidence type="ECO:0000256" key="4">
    <source>
        <dbReference type="ARBA" id="ARBA00022723"/>
    </source>
</evidence>
<feature type="transmembrane region" description="Helical" evidence="10">
    <location>
        <begin position="266"/>
        <end position="287"/>
    </location>
</feature>
<dbReference type="Pfam" id="PF00702">
    <property type="entry name" value="Hydrolase"/>
    <property type="match status" value="1"/>
</dbReference>
<dbReference type="SUPFAM" id="SSF81653">
    <property type="entry name" value="Calcium ATPase, transduction domain A"/>
    <property type="match status" value="1"/>
</dbReference>
<dbReference type="Pfam" id="PF00122">
    <property type="entry name" value="E1-E2_ATPase"/>
    <property type="match status" value="1"/>
</dbReference>
<dbReference type="SUPFAM" id="SSF81660">
    <property type="entry name" value="Metal cation-transporting ATPase, ATP-binding domain N"/>
    <property type="match status" value="1"/>
</dbReference>
<comment type="subcellular location">
    <subcellularLocation>
        <location evidence="10">Cell membrane</location>
    </subcellularLocation>
    <subcellularLocation>
        <location evidence="1">Endomembrane system</location>
        <topology evidence="1">Multi-pass membrane protein</topology>
    </subcellularLocation>
</comment>
<evidence type="ECO:0000256" key="3">
    <source>
        <dbReference type="ARBA" id="ARBA00022692"/>
    </source>
</evidence>
<reference evidence="12 13" key="1">
    <citation type="submission" date="2020-01" db="EMBL/GenBank/DDBJ databases">
        <title>Genomes assembled from Gulf of Kutch pelagic sediment metagenomes.</title>
        <authorList>
            <person name="Chandrashekar M."/>
            <person name="Mahajan M.S."/>
            <person name="Dave K.J."/>
            <person name="Vatsa P."/>
            <person name="Nathani N.M."/>
        </authorList>
    </citation>
    <scope>NUCLEOTIDE SEQUENCE [LARGE SCALE GENOMIC DNA]</scope>
    <source>
        <strain evidence="12">KS3-K002</strain>
    </source>
</reference>
<dbReference type="GO" id="GO:0016887">
    <property type="term" value="F:ATP hydrolysis activity"/>
    <property type="evidence" value="ECO:0007669"/>
    <property type="project" value="InterPro"/>
</dbReference>
<dbReference type="InterPro" id="IPR059000">
    <property type="entry name" value="ATPase_P-type_domA"/>
</dbReference>
<evidence type="ECO:0000256" key="10">
    <source>
        <dbReference type="RuleBase" id="RU362081"/>
    </source>
</evidence>
<comment type="similarity">
    <text evidence="2 10">Belongs to the cation transport ATPase (P-type) (TC 3.A.3) family. Type IB subfamily.</text>
</comment>
<dbReference type="GO" id="GO:0043682">
    <property type="term" value="F:P-type divalent copper transporter activity"/>
    <property type="evidence" value="ECO:0007669"/>
    <property type="project" value="TreeGrafter"/>
</dbReference>
<dbReference type="SUPFAM" id="SSF56784">
    <property type="entry name" value="HAD-like"/>
    <property type="match status" value="1"/>
</dbReference>
<dbReference type="InterPro" id="IPR027256">
    <property type="entry name" value="P-typ_ATPase_IB"/>
</dbReference>
<organism evidence="12 13">
    <name type="scientific">Candidatus Kutchimonas denitrificans</name>
    <dbReference type="NCBI Taxonomy" id="3056748"/>
    <lineage>
        <taxon>Bacteria</taxon>
        <taxon>Pseudomonadati</taxon>
        <taxon>Gemmatimonadota</taxon>
        <taxon>Gemmatimonadia</taxon>
        <taxon>Candidatus Palauibacterales</taxon>
        <taxon>Candidatus Palauibacteraceae</taxon>
        <taxon>Candidatus Kutchimonas</taxon>
    </lineage>
</organism>
<keyword evidence="3 10" id="KW-0812">Transmembrane</keyword>
<dbReference type="InterPro" id="IPR008250">
    <property type="entry name" value="ATPase_P-typ_transduc_dom_A_sf"/>
</dbReference>
<dbReference type="NCBIfam" id="TIGR01525">
    <property type="entry name" value="ATPase-IB_hvy"/>
    <property type="match status" value="1"/>
</dbReference>
<dbReference type="Gene3D" id="1.20.1110.10">
    <property type="entry name" value="Calcium-transporting ATPase, transmembrane domain"/>
    <property type="match status" value="1"/>
</dbReference>
<dbReference type="InterPro" id="IPR001757">
    <property type="entry name" value="P_typ_ATPase"/>
</dbReference>
<protein>
    <submittedName>
        <fullName evidence="12">Cation-translocating P-type ATPase</fullName>
    </submittedName>
</protein>
<keyword evidence="9 10" id="KW-0472">Membrane</keyword>
<keyword evidence="4 10" id="KW-0479">Metal-binding</keyword>
<evidence type="ECO:0000256" key="7">
    <source>
        <dbReference type="ARBA" id="ARBA00022967"/>
    </source>
</evidence>
<evidence type="ECO:0000256" key="6">
    <source>
        <dbReference type="ARBA" id="ARBA00022840"/>
    </source>
</evidence>
<feature type="transmembrane region" description="Helical" evidence="10">
    <location>
        <begin position="83"/>
        <end position="101"/>
    </location>
</feature>
<evidence type="ECO:0000256" key="8">
    <source>
        <dbReference type="ARBA" id="ARBA00022989"/>
    </source>
</evidence>
<dbReference type="AlphaFoldDB" id="A0AAE5CAS8"/>
<dbReference type="GO" id="GO:0005507">
    <property type="term" value="F:copper ion binding"/>
    <property type="evidence" value="ECO:0007669"/>
    <property type="project" value="TreeGrafter"/>
</dbReference>
<dbReference type="PANTHER" id="PTHR43520:SF8">
    <property type="entry name" value="P-TYPE CU(+) TRANSPORTER"/>
    <property type="match status" value="1"/>
</dbReference>
<dbReference type="PRINTS" id="PR00119">
    <property type="entry name" value="CATATPASE"/>
</dbReference>
<dbReference type="Gene3D" id="2.70.150.10">
    <property type="entry name" value="Calcium-transporting ATPase, cytoplasmic transduction domain A"/>
    <property type="match status" value="1"/>
</dbReference>
<dbReference type="InterPro" id="IPR036412">
    <property type="entry name" value="HAD-like_sf"/>
</dbReference>
<evidence type="ECO:0000259" key="11">
    <source>
        <dbReference type="Pfam" id="PF00122"/>
    </source>
</evidence>